<reference evidence="1" key="1">
    <citation type="submission" date="2020-12" db="EMBL/GenBank/DDBJ databases">
        <title>WGS assembly of Carya illinoinensis cv. Pawnee.</title>
        <authorList>
            <person name="Platts A."/>
            <person name="Shu S."/>
            <person name="Wright S."/>
            <person name="Barry K."/>
            <person name="Edger P."/>
            <person name="Pires J.C."/>
            <person name="Schmutz J."/>
        </authorList>
    </citation>
    <scope>NUCLEOTIDE SEQUENCE</scope>
    <source>
        <tissue evidence="1">Leaf</tissue>
    </source>
</reference>
<comment type="caution">
    <text evidence="1">The sequence shown here is derived from an EMBL/GenBank/DDBJ whole genome shotgun (WGS) entry which is preliminary data.</text>
</comment>
<keyword evidence="2" id="KW-1185">Reference proteome</keyword>
<dbReference type="AlphaFoldDB" id="A0A8T1NXL9"/>
<protein>
    <submittedName>
        <fullName evidence="1">Uncharacterized protein</fullName>
    </submittedName>
</protein>
<evidence type="ECO:0000313" key="1">
    <source>
        <dbReference type="EMBL" id="KAG6634004.1"/>
    </source>
</evidence>
<accession>A0A8T1NXL9</accession>
<gene>
    <name evidence="1" type="ORF">CIPAW_12G088500</name>
</gene>
<sequence>MFEECIAAFVDGLFQGYNDTSTSLWSVTATLIVSKSKTEPIQMFSCIEAAGGEEMKIMK</sequence>
<dbReference type="EMBL" id="CM031820">
    <property type="protein sequence ID" value="KAG6634005.1"/>
    <property type="molecule type" value="Genomic_DNA"/>
</dbReference>
<name>A0A8T1NXL9_CARIL</name>
<organism evidence="1 2">
    <name type="scientific">Carya illinoinensis</name>
    <name type="common">Pecan</name>
    <dbReference type="NCBI Taxonomy" id="32201"/>
    <lineage>
        <taxon>Eukaryota</taxon>
        <taxon>Viridiplantae</taxon>
        <taxon>Streptophyta</taxon>
        <taxon>Embryophyta</taxon>
        <taxon>Tracheophyta</taxon>
        <taxon>Spermatophyta</taxon>
        <taxon>Magnoliopsida</taxon>
        <taxon>eudicotyledons</taxon>
        <taxon>Gunneridae</taxon>
        <taxon>Pentapetalae</taxon>
        <taxon>rosids</taxon>
        <taxon>fabids</taxon>
        <taxon>Fagales</taxon>
        <taxon>Juglandaceae</taxon>
        <taxon>Carya</taxon>
    </lineage>
</organism>
<proteinExistence type="predicted"/>
<dbReference type="Proteomes" id="UP000811609">
    <property type="component" value="Chromosome 12"/>
</dbReference>
<evidence type="ECO:0000313" key="2">
    <source>
        <dbReference type="Proteomes" id="UP000811609"/>
    </source>
</evidence>
<dbReference type="EMBL" id="CM031820">
    <property type="protein sequence ID" value="KAG6634004.1"/>
    <property type="molecule type" value="Genomic_DNA"/>
</dbReference>